<dbReference type="STRING" id="2010991.A0A3M2SJ12"/>
<dbReference type="InterPro" id="IPR000917">
    <property type="entry name" value="Sulfatase_N"/>
</dbReference>
<dbReference type="InterPro" id="IPR017850">
    <property type="entry name" value="Alkaline_phosphatase_core_sf"/>
</dbReference>
<feature type="domain" description="Sulfatase N-terminal" evidence="3">
    <location>
        <begin position="29"/>
        <end position="370"/>
    </location>
</feature>
<keyword evidence="5" id="KW-1185">Reference proteome</keyword>
<dbReference type="GO" id="GO:0005539">
    <property type="term" value="F:glycosaminoglycan binding"/>
    <property type="evidence" value="ECO:0007669"/>
    <property type="project" value="TreeGrafter"/>
</dbReference>
<accession>A0A3M2SJ12</accession>
<dbReference type="SUPFAM" id="SSF53649">
    <property type="entry name" value="Alkaline phosphatase-like"/>
    <property type="match status" value="1"/>
</dbReference>
<sequence length="645" mass="72724">MRTTGVSSALTLGLVALGLAHNPSKKQANIILVMTDDQDRRLGSIDYQSVLQREVKAKGTEFINHYATTANCCPSRTSLMRGQMVHNTNVTHVNAPGGNYDKFHLSGQDTNYLPFWMRDAGYRVEYIGKFLNGYSQKNYNITPKGFKQPNYQNKIDPYTYVFNTPVMSVNGQRPIYYEGYHQADVIRAKALDRVEYLTTQDKPFLLVLAPSAPHVENEKRQAIPLSRHANDFKDVTAPRGRNWNPADEYQKNKGSWLSTLPLMNDSVQAYADHSFRQRIRALQGVDEMMEDVIALLEDKGVMDNTYFIFTTDNGYHIGNHRIPAGKALFYAEDTNIPLMVRGPGVPAGVTSKIPGAHVDLAPTFLDIAGVPQDKWPEFLDGQSLLHQWQNPKSSTGKESGGGNAKEILNVEFWGLCIVEAPNAAELGVPFRNNSYKTLRIVGDDEAWLYSYWCTGETELYNTAEDPYELNNLAINPSKASSRLMDRLNAILLVTKSCEQGTCRQPWTLLQPGHRKDEILSLKQAMKPKYDKFFASFPRVAFKECLQIQDINNEMPFYPPLPKTGALGGKYRNSTDNYASEGEGGTRYITSPGQYGGWKQRHSTLKEINKSGREITDAEIYGDAVTRKRRRDLGVIDEPEWMQWIG</sequence>
<gene>
    <name evidence="4" type="ORF">CDV36_002726</name>
</gene>
<evidence type="ECO:0000256" key="1">
    <source>
        <dbReference type="ARBA" id="ARBA00008779"/>
    </source>
</evidence>
<evidence type="ECO:0000313" key="5">
    <source>
        <dbReference type="Proteomes" id="UP000277212"/>
    </source>
</evidence>
<dbReference type="AlphaFoldDB" id="A0A3M2SJ12"/>
<dbReference type="OrthoDB" id="96314at2759"/>
<evidence type="ECO:0000313" key="4">
    <source>
        <dbReference type="EMBL" id="RMJ17556.1"/>
    </source>
</evidence>
<comment type="caution">
    <text evidence="4">The sequence shown here is derived from an EMBL/GenBank/DDBJ whole genome shotgun (WGS) entry which is preliminary data.</text>
</comment>
<protein>
    <recommendedName>
        <fullName evidence="3">Sulfatase N-terminal domain-containing protein</fullName>
    </recommendedName>
</protein>
<dbReference type="Pfam" id="PF00884">
    <property type="entry name" value="Sulfatase"/>
    <property type="match status" value="1"/>
</dbReference>
<feature type="signal peptide" evidence="2">
    <location>
        <begin position="1"/>
        <end position="20"/>
    </location>
</feature>
<dbReference type="EMBL" id="NKUJ01000030">
    <property type="protein sequence ID" value="RMJ17556.1"/>
    <property type="molecule type" value="Genomic_DNA"/>
</dbReference>
<dbReference type="Gene3D" id="3.40.720.10">
    <property type="entry name" value="Alkaline Phosphatase, subunit A"/>
    <property type="match status" value="1"/>
</dbReference>
<comment type="similarity">
    <text evidence="1">Belongs to the sulfatase family.</text>
</comment>
<organism evidence="4 5">
    <name type="scientific">Fusarium kuroshium</name>
    <dbReference type="NCBI Taxonomy" id="2010991"/>
    <lineage>
        <taxon>Eukaryota</taxon>
        <taxon>Fungi</taxon>
        <taxon>Dikarya</taxon>
        <taxon>Ascomycota</taxon>
        <taxon>Pezizomycotina</taxon>
        <taxon>Sordariomycetes</taxon>
        <taxon>Hypocreomycetidae</taxon>
        <taxon>Hypocreales</taxon>
        <taxon>Nectriaceae</taxon>
        <taxon>Fusarium</taxon>
        <taxon>Fusarium solani species complex</taxon>
    </lineage>
</organism>
<dbReference type="CDD" id="cd16147">
    <property type="entry name" value="G6S"/>
    <property type="match status" value="1"/>
</dbReference>
<feature type="chain" id="PRO_5018283173" description="Sulfatase N-terminal domain-containing protein" evidence="2">
    <location>
        <begin position="21"/>
        <end position="645"/>
    </location>
</feature>
<keyword evidence="2" id="KW-0732">Signal</keyword>
<evidence type="ECO:0000259" key="3">
    <source>
        <dbReference type="Pfam" id="PF00884"/>
    </source>
</evidence>
<dbReference type="PANTHER" id="PTHR43108:SF8">
    <property type="entry name" value="SD21168P"/>
    <property type="match status" value="1"/>
</dbReference>
<evidence type="ECO:0000256" key="2">
    <source>
        <dbReference type="SAM" id="SignalP"/>
    </source>
</evidence>
<reference evidence="4 5" key="1">
    <citation type="submission" date="2017-06" db="EMBL/GenBank/DDBJ databases">
        <title>Comparative genomic analysis of Ambrosia Fusariam Clade fungi.</title>
        <authorList>
            <person name="Stajich J.E."/>
            <person name="Carrillo J."/>
            <person name="Kijimoto T."/>
            <person name="Eskalen A."/>
            <person name="O'Donnell K."/>
            <person name="Kasson M."/>
        </authorList>
    </citation>
    <scope>NUCLEOTIDE SEQUENCE [LARGE SCALE GENOMIC DNA]</scope>
    <source>
        <strain evidence="4">UCR3666</strain>
    </source>
</reference>
<dbReference type="Proteomes" id="UP000277212">
    <property type="component" value="Unassembled WGS sequence"/>
</dbReference>
<dbReference type="PANTHER" id="PTHR43108">
    <property type="entry name" value="N-ACETYLGLUCOSAMINE-6-SULFATASE FAMILY MEMBER"/>
    <property type="match status" value="1"/>
</dbReference>
<dbReference type="GO" id="GO:0008449">
    <property type="term" value="F:N-acetylglucosamine-6-sulfatase activity"/>
    <property type="evidence" value="ECO:0007669"/>
    <property type="project" value="TreeGrafter"/>
</dbReference>
<name>A0A3M2SJ12_9HYPO</name>
<proteinExistence type="inferred from homology"/>